<evidence type="ECO:0000256" key="3">
    <source>
        <dbReference type="ARBA" id="ARBA00023157"/>
    </source>
</evidence>
<reference evidence="9" key="1">
    <citation type="submission" date="2010-04" db="EMBL/GenBank/DDBJ databases">
        <title>Complete sequence of plasmid 1 of Burkholderia sp. CCGE1002.</title>
        <authorList>
            <consortium name="US DOE Joint Genome Institute"/>
            <person name="Lucas S."/>
            <person name="Copeland A."/>
            <person name="Lapidus A."/>
            <person name="Cheng J.-F."/>
            <person name="Bruce D."/>
            <person name="Goodwin L."/>
            <person name="Pitluck S."/>
            <person name="Chertkov O."/>
            <person name="Detter J.C."/>
            <person name="Han C."/>
            <person name="Tapia R."/>
            <person name="Land M."/>
            <person name="Hauser L."/>
            <person name="Kyrpides N."/>
            <person name="Ovchinnikova G."/>
            <person name="Martinez-Romero E."/>
            <person name="Hernandez M.A.R."/>
            <person name="Tiedje J.M."/>
            <person name="Woyke T."/>
        </authorList>
    </citation>
    <scope>NUCLEOTIDE SEQUENCE [LARGE SCALE GENOMIC DNA]</scope>
    <source>
        <strain evidence="9">CCGE1002</strain>
        <plasmid evidence="9">pBC201</plasmid>
    </source>
</reference>
<dbReference type="EMBL" id="CP002016">
    <property type="protein sequence ID" value="ADG20920.1"/>
    <property type="molecule type" value="Genomic_DNA"/>
</dbReference>
<feature type="transmembrane region" description="Helical" evidence="6">
    <location>
        <begin position="35"/>
        <end position="54"/>
    </location>
</feature>
<dbReference type="eggNOG" id="COG0526">
    <property type="taxonomic scope" value="Bacteria"/>
</dbReference>
<dbReference type="Pfam" id="PF08534">
    <property type="entry name" value="Redoxin"/>
    <property type="match status" value="1"/>
</dbReference>
<evidence type="ECO:0000256" key="2">
    <source>
        <dbReference type="ARBA" id="ARBA00022748"/>
    </source>
</evidence>
<dbReference type="GO" id="GO:0017004">
    <property type="term" value="P:cytochrome complex assembly"/>
    <property type="evidence" value="ECO:0007669"/>
    <property type="project" value="UniProtKB-KW"/>
</dbReference>
<feature type="region of interest" description="Disordered" evidence="5">
    <location>
        <begin position="1"/>
        <end position="28"/>
    </location>
</feature>
<dbReference type="AlphaFoldDB" id="D5WNP1"/>
<dbReference type="InterPro" id="IPR019546">
    <property type="entry name" value="TAT_signal_bac_arc"/>
</dbReference>
<dbReference type="CDD" id="cd02966">
    <property type="entry name" value="TlpA_like_family"/>
    <property type="match status" value="1"/>
</dbReference>
<dbReference type="PANTHER" id="PTHR42852">
    <property type="entry name" value="THIOL:DISULFIDE INTERCHANGE PROTEIN DSBE"/>
    <property type="match status" value="1"/>
</dbReference>
<organism evidence="8 9">
    <name type="scientific">Paraburkholderia atlantica</name>
    <dbReference type="NCBI Taxonomy" id="2654982"/>
    <lineage>
        <taxon>Bacteria</taxon>
        <taxon>Pseudomonadati</taxon>
        <taxon>Pseudomonadota</taxon>
        <taxon>Betaproteobacteria</taxon>
        <taxon>Burkholderiales</taxon>
        <taxon>Burkholderiaceae</taxon>
        <taxon>Paraburkholderia</taxon>
    </lineage>
</organism>
<dbReference type="HOGENOM" id="CLU_042529_11_0_4"/>
<evidence type="ECO:0000256" key="6">
    <source>
        <dbReference type="SAM" id="Phobius"/>
    </source>
</evidence>
<name>D5WNP1_PARAM</name>
<keyword evidence="4" id="KW-0676">Redox-active center</keyword>
<keyword evidence="8" id="KW-0614">Plasmid</keyword>
<keyword evidence="6" id="KW-0812">Transmembrane</keyword>
<dbReference type="InterPro" id="IPR013766">
    <property type="entry name" value="Thioredoxin_domain"/>
</dbReference>
<proteinExistence type="predicted"/>
<keyword evidence="6" id="KW-1133">Transmembrane helix</keyword>
<protein>
    <submittedName>
        <fullName evidence="8">Redoxin domain protein</fullName>
    </submittedName>
</protein>
<evidence type="ECO:0000313" key="9">
    <source>
        <dbReference type="Proteomes" id="UP000002190"/>
    </source>
</evidence>
<evidence type="ECO:0000256" key="4">
    <source>
        <dbReference type="ARBA" id="ARBA00023284"/>
    </source>
</evidence>
<keyword evidence="2" id="KW-0201">Cytochrome c-type biogenesis</keyword>
<dbReference type="GO" id="GO:0015036">
    <property type="term" value="F:disulfide oxidoreductase activity"/>
    <property type="evidence" value="ECO:0007669"/>
    <property type="project" value="UniProtKB-ARBA"/>
</dbReference>
<dbReference type="PROSITE" id="PS51318">
    <property type="entry name" value="TAT"/>
    <property type="match status" value="1"/>
</dbReference>
<dbReference type="GO" id="GO:0030313">
    <property type="term" value="C:cell envelope"/>
    <property type="evidence" value="ECO:0007669"/>
    <property type="project" value="UniProtKB-SubCell"/>
</dbReference>
<dbReference type="RefSeq" id="WP_013094695.1">
    <property type="nucleotide sequence ID" value="NZ_JACHDG010000049.1"/>
</dbReference>
<dbReference type="InterPro" id="IPR050553">
    <property type="entry name" value="Thioredoxin_ResA/DsbE_sf"/>
</dbReference>
<sequence>MNNEPPGHSDAPMPPGDANAKPGAGRNRRTTRRSLLAGLGVAGLAAGATAYWRLLSDDIAGGVEVHSRARELPPLRFTDGNGAAISLAAFRDRVVLLNVWATWCPPCREEMSTLDRLQAALGGPRFEVVALSIDAGGLPVVQAFFRETRVKHLHPYLDTFYDATALITTGIPITLLVDRNGREAGRKLGSATWDDPRMLRLIRRYLPAQTVGEETKIHE</sequence>
<reference evidence="8 9" key="2">
    <citation type="journal article" date="2012" name="J. Bacteriol.">
        <title>Genome Sequences of Burkholderia sp. Strains CCGE1002 and H160, Isolated from Legume Nodules in Mexico and Brazil.</title>
        <authorList>
            <person name="Ormeno-Orrillo E."/>
            <person name="Rogel M.A."/>
            <person name="Chueire L.M."/>
            <person name="Tiedje J.M."/>
            <person name="Martinez-Romero E."/>
            <person name="Hungria M."/>
        </authorList>
    </citation>
    <scope>NUCLEOTIDE SEQUENCE [LARGE SCALE GENOMIC DNA]</scope>
    <source>
        <strain evidence="8 9">CCGE1002</strain>
        <plasmid evidence="9">pBC201</plasmid>
    </source>
</reference>
<evidence type="ECO:0000256" key="5">
    <source>
        <dbReference type="SAM" id="MobiDB-lite"/>
    </source>
</evidence>
<dbReference type="PROSITE" id="PS00194">
    <property type="entry name" value="THIOREDOXIN_1"/>
    <property type="match status" value="1"/>
</dbReference>
<evidence type="ECO:0000259" key="7">
    <source>
        <dbReference type="PROSITE" id="PS51352"/>
    </source>
</evidence>
<dbReference type="InterPro" id="IPR013740">
    <property type="entry name" value="Redoxin"/>
</dbReference>
<dbReference type="PANTHER" id="PTHR42852:SF6">
    <property type="entry name" value="THIOL:DISULFIDE INTERCHANGE PROTEIN DSBE"/>
    <property type="match status" value="1"/>
</dbReference>
<evidence type="ECO:0000256" key="1">
    <source>
        <dbReference type="ARBA" id="ARBA00004196"/>
    </source>
</evidence>
<dbReference type="KEGG" id="bge:BC1002_7180"/>
<keyword evidence="3" id="KW-1015">Disulfide bond</keyword>
<evidence type="ECO:0000313" key="8">
    <source>
        <dbReference type="EMBL" id="ADG20920.1"/>
    </source>
</evidence>
<gene>
    <name evidence="8" type="ordered locus">BC1002_7180</name>
</gene>
<dbReference type="InterPro" id="IPR036249">
    <property type="entry name" value="Thioredoxin-like_sf"/>
</dbReference>
<dbReference type="InterPro" id="IPR006311">
    <property type="entry name" value="TAT_signal"/>
</dbReference>
<geneLocation type="plasmid" evidence="8 9">
    <name>pBC201</name>
</geneLocation>
<dbReference type="PROSITE" id="PS51352">
    <property type="entry name" value="THIOREDOXIN_2"/>
    <property type="match status" value="1"/>
</dbReference>
<dbReference type="InterPro" id="IPR017937">
    <property type="entry name" value="Thioredoxin_CS"/>
</dbReference>
<keyword evidence="6" id="KW-0472">Membrane</keyword>
<dbReference type="SUPFAM" id="SSF52833">
    <property type="entry name" value="Thioredoxin-like"/>
    <property type="match status" value="1"/>
</dbReference>
<dbReference type="Proteomes" id="UP000002190">
    <property type="component" value="Plasmid pBC201"/>
</dbReference>
<feature type="domain" description="Thioredoxin" evidence="7">
    <location>
        <begin position="66"/>
        <end position="207"/>
    </location>
</feature>
<comment type="subcellular location">
    <subcellularLocation>
        <location evidence="1">Cell envelope</location>
    </subcellularLocation>
</comment>
<accession>D5WNP1</accession>
<dbReference type="Gene3D" id="3.40.30.10">
    <property type="entry name" value="Glutaredoxin"/>
    <property type="match status" value="1"/>
</dbReference>
<dbReference type="NCBIfam" id="TIGR01409">
    <property type="entry name" value="TAT_signal_seq"/>
    <property type="match status" value="1"/>
</dbReference>